<dbReference type="eggNOG" id="COG1941">
    <property type="taxonomic scope" value="Bacteria"/>
</dbReference>
<organism evidence="5 6">
    <name type="scientific">Candidatus Francisella endociliophora</name>
    <dbReference type="NCBI Taxonomy" id="653937"/>
    <lineage>
        <taxon>Bacteria</taxon>
        <taxon>Pseudomonadati</taxon>
        <taxon>Pseudomonadota</taxon>
        <taxon>Gammaproteobacteria</taxon>
        <taxon>Thiotrichales</taxon>
        <taxon>Francisellaceae</taxon>
        <taxon>Francisella</taxon>
    </lineage>
</organism>
<sequence length="268" mass="29172">MSAQDKLKNLAPRPKIAVHKFSSCDGCQLALINDAVSLLTLAEMVDIVHFAEAGPLDEFAEVDIAFIEGSVNTHHDIHRLEKIREKAKYVISMGACAVTGGIQALRNFTNDAELLEWQKAVYPQETQVIIDEDLPTAKAIKEYVNVDFEISGCPITTEQILKAIRQLLFGVEPEKVVDPVCTTCKHAGVTCVMVAKGEPCLGPVIADGCGAICPKLGRGCYGCFGASKYANLGAMTRKLKELGLSDKQIHDKYRFISSQDDVFKKAGV</sequence>
<dbReference type="GO" id="GO:0016491">
    <property type="term" value="F:oxidoreductase activity"/>
    <property type="evidence" value="ECO:0007669"/>
    <property type="project" value="UniProtKB-KW"/>
</dbReference>
<evidence type="ECO:0000256" key="2">
    <source>
        <dbReference type="ARBA" id="ARBA00023002"/>
    </source>
</evidence>
<dbReference type="EMBL" id="CP009574">
    <property type="protein sequence ID" value="AIT09576.1"/>
    <property type="molecule type" value="Genomic_DNA"/>
</dbReference>
<dbReference type="InterPro" id="IPR037024">
    <property type="entry name" value="NiFe_Hase_small_N_sf"/>
</dbReference>
<dbReference type="Proteomes" id="UP000029672">
    <property type="component" value="Chromosome"/>
</dbReference>
<dbReference type="HOGENOM" id="CLU_053270_0_0_6"/>
<dbReference type="Gene3D" id="3.40.50.700">
    <property type="entry name" value="NADH:ubiquinone oxidoreductase-like, 20kDa subunit"/>
    <property type="match status" value="1"/>
</dbReference>
<evidence type="ECO:0000256" key="1">
    <source>
        <dbReference type="ARBA" id="ARBA00001927"/>
    </source>
</evidence>
<name>A0A097EPV8_9GAMM</name>
<proteinExistence type="predicted"/>
<dbReference type="OrthoDB" id="9787729at2"/>
<dbReference type="AlphaFoldDB" id="A0A097EPV8"/>
<dbReference type="InterPro" id="IPR051349">
    <property type="entry name" value="Hydrogenase_assoc-protein"/>
</dbReference>
<dbReference type="KEGG" id="frf:LO80_06095"/>
<gene>
    <name evidence="5" type="ORF">LO80_06095</name>
</gene>
<keyword evidence="3" id="KW-0411">Iron-sulfur</keyword>
<dbReference type="SUPFAM" id="SSF56770">
    <property type="entry name" value="HydA/Nqo6-like"/>
    <property type="match status" value="1"/>
</dbReference>
<comment type="cofactor">
    <cofactor evidence="1">
        <name>[3Fe-4S] cluster</name>
        <dbReference type="ChEBI" id="CHEBI:21137"/>
    </cofactor>
</comment>
<keyword evidence="3" id="KW-0003">3Fe-4S</keyword>
<dbReference type="Pfam" id="PF01058">
    <property type="entry name" value="Oxidored_q6"/>
    <property type="match status" value="1"/>
</dbReference>
<dbReference type="InterPro" id="IPR006137">
    <property type="entry name" value="NADH_UbQ_OxRdtase-like_20kDa"/>
</dbReference>
<evidence type="ECO:0000313" key="5">
    <source>
        <dbReference type="EMBL" id="AIT09576.1"/>
    </source>
</evidence>
<dbReference type="RefSeq" id="WP_040009552.1">
    <property type="nucleotide sequence ID" value="NZ_CP009574.1"/>
</dbReference>
<reference evidence="5 6" key="1">
    <citation type="submission" date="2014-10" db="EMBL/GenBank/DDBJ databases">
        <title>Whole genome sequence of Francisella endociliophora strain FSC1006, isolated from a laboratory culture of the marine ciliate Euplotes raikovi.</title>
        <authorList>
            <person name="Granberg M."/>
            <person name="Backman S."/>
            <person name="Lundmark E."/>
            <person name="Nilsson E."/>
            <person name="Karlsson E."/>
            <person name="Thelaus J."/>
            <person name="Ohrman C."/>
            <person name="Larkeryd A."/>
            <person name="Stenberg P."/>
        </authorList>
    </citation>
    <scope>NUCLEOTIDE SEQUENCE [LARGE SCALE GENOMIC DNA]</scope>
    <source>
        <strain evidence="5 6">FSC1006</strain>
    </source>
</reference>
<evidence type="ECO:0000256" key="3">
    <source>
        <dbReference type="ARBA" id="ARBA00023291"/>
    </source>
</evidence>
<keyword evidence="3" id="KW-0479">Metal-binding</keyword>
<dbReference type="STRING" id="1547445.LO80_06095"/>
<evidence type="ECO:0000313" key="6">
    <source>
        <dbReference type="Proteomes" id="UP000029672"/>
    </source>
</evidence>
<keyword evidence="6" id="KW-1185">Reference proteome</keyword>
<feature type="domain" description="NADH:ubiquinone oxidoreductase-like 20kDa subunit" evidence="4">
    <location>
        <begin position="24"/>
        <end position="167"/>
    </location>
</feature>
<keyword evidence="2" id="KW-0560">Oxidoreductase</keyword>
<dbReference type="PANTHER" id="PTHR42845:SF2">
    <property type="entry name" value="F420-NON-REDUCING HYDROGENASE VHU SUBUNIT G"/>
    <property type="match status" value="1"/>
</dbReference>
<keyword evidence="3" id="KW-0408">Iron</keyword>
<dbReference type="PANTHER" id="PTHR42845">
    <property type="entry name" value="COENZYME F420-REDUCING HYDROGENASE, GAMMA SUBUNIT"/>
    <property type="match status" value="1"/>
</dbReference>
<dbReference type="GO" id="GO:0051538">
    <property type="term" value="F:3 iron, 4 sulfur cluster binding"/>
    <property type="evidence" value="ECO:0007669"/>
    <property type="project" value="UniProtKB-KW"/>
</dbReference>
<accession>A0A097EPV8</accession>
<protein>
    <submittedName>
        <fullName evidence="5">Sulfhydrogenase subunit delta</fullName>
    </submittedName>
</protein>
<evidence type="ECO:0000259" key="4">
    <source>
        <dbReference type="Pfam" id="PF01058"/>
    </source>
</evidence>